<dbReference type="SUPFAM" id="SSF55486">
    <property type="entry name" value="Metalloproteases ('zincins'), catalytic domain"/>
    <property type="match status" value="1"/>
</dbReference>
<dbReference type="GO" id="GO:0004222">
    <property type="term" value="F:metalloendopeptidase activity"/>
    <property type="evidence" value="ECO:0007669"/>
    <property type="project" value="InterPro"/>
</dbReference>
<comment type="caution">
    <text evidence="7">The sequence shown here is derived from an EMBL/GenBank/DDBJ whole genome shotgun (WGS) entry which is preliminary data.</text>
</comment>
<dbReference type="EMBL" id="RXMA01000010">
    <property type="protein sequence ID" value="RTR19836.1"/>
    <property type="molecule type" value="Genomic_DNA"/>
</dbReference>
<dbReference type="GO" id="GO:0031012">
    <property type="term" value="C:extracellular matrix"/>
    <property type="evidence" value="ECO:0007669"/>
    <property type="project" value="InterPro"/>
</dbReference>
<evidence type="ECO:0000313" key="8">
    <source>
        <dbReference type="Proteomes" id="UP000277007"/>
    </source>
</evidence>
<evidence type="ECO:0000256" key="4">
    <source>
        <dbReference type="ARBA" id="ARBA00022833"/>
    </source>
</evidence>
<name>A0A431VGG5_9PROT</name>
<dbReference type="GO" id="GO:0006508">
    <property type="term" value="P:proteolysis"/>
    <property type="evidence" value="ECO:0007669"/>
    <property type="project" value="UniProtKB-KW"/>
</dbReference>
<keyword evidence="8" id="KW-1185">Reference proteome</keyword>
<evidence type="ECO:0000256" key="5">
    <source>
        <dbReference type="SAM" id="Phobius"/>
    </source>
</evidence>
<dbReference type="AlphaFoldDB" id="A0A431VGG5"/>
<evidence type="ECO:0000256" key="2">
    <source>
        <dbReference type="ARBA" id="ARBA00022723"/>
    </source>
</evidence>
<keyword evidence="2" id="KW-0479">Metal-binding</keyword>
<feature type="transmembrane region" description="Helical" evidence="5">
    <location>
        <begin position="30"/>
        <end position="54"/>
    </location>
</feature>
<keyword evidence="5" id="KW-0812">Transmembrane</keyword>
<dbReference type="InterPro" id="IPR024079">
    <property type="entry name" value="MetalloPept_cat_dom_sf"/>
</dbReference>
<evidence type="ECO:0000256" key="3">
    <source>
        <dbReference type="ARBA" id="ARBA00022801"/>
    </source>
</evidence>
<dbReference type="Gene3D" id="3.40.390.10">
    <property type="entry name" value="Collagenase (Catalytic Domain)"/>
    <property type="match status" value="1"/>
</dbReference>
<feature type="domain" description="Peptidase M10 metallopeptidase" evidence="6">
    <location>
        <begin position="117"/>
        <end position="219"/>
    </location>
</feature>
<dbReference type="Pfam" id="PF00413">
    <property type="entry name" value="Peptidase_M10"/>
    <property type="match status" value="1"/>
</dbReference>
<keyword evidence="5" id="KW-1133">Transmembrane helix</keyword>
<keyword evidence="3" id="KW-0378">Hydrolase</keyword>
<dbReference type="PRINTS" id="PR00480">
    <property type="entry name" value="ASTACIN"/>
</dbReference>
<dbReference type="Proteomes" id="UP000277007">
    <property type="component" value="Unassembled WGS sequence"/>
</dbReference>
<proteinExistence type="predicted"/>
<protein>
    <submittedName>
        <fullName evidence="7">Matrixin family metalloprotease</fullName>
    </submittedName>
</protein>
<evidence type="ECO:0000256" key="1">
    <source>
        <dbReference type="ARBA" id="ARBA00022670"/>
    </source>
</evidence>
<evidence type="ECO:0000259" key="6">
    <source>
        <dbReference type="Pfam" id="PF00413"/>
    </source>
</evidence>
<sequence>MRRCPRMPPQIDFALLAARLHLLWRRTIKAVPLGVFVVCVTVAVWVTAFPALALRSAEVVGPPSATGADTPAAPLDQLRSRASYWRSGDERTLTYWINLRSFCHTEANPDTGCARADGISANLAAAAQDWMDACPDCRLRFERVDRKDKAVFTVQYVTRTRDSPLPPRYVAHAFYPFSAKTSRVLRISSRYRTDHPDYDAVGVLRHELGHILGYTHEHAAADPKQQTTCGWTGERLPAKVRAIAVTEYDPQSIMHYPCGTSRAKATFALSPRDIAGHRALYGPSPSP</sequence>
<keyword evidence="4" id="KW-0862">Zinc</keyword>
<keyword evidence="5" id="KW-0472">Membrane</keyword>
<dbReference type="InterPro" id="IPR001818">
    <property type="entry name" value="Pept_M10_metallopeptidase"/>
</dbReference>
<gene>
    <name evidence="7" type="ORF">EJ903_12610</name>
</gene>
<accession>A0A431VGG5</accession>
<reference evidence="7 8" key="1">
    <citation type="submission" date="2018-12" db="EMBL/GenBank/DDBJ databases">
        <authorList>
            <person name="Yang Y."/>
        </authorList>
    </citation>
    <scope>NUCLEOTIDE SEQUENCE [LARGE SCALE GENOMIC DNA]</scope>
    <source>
        <strain evidence="7 8">L-25-5w-1</strain>
    </source>
</reference>
<organism evidence="7 8">
    <name type="scientific">Azospirillum griseum</name>
    <dbReference type="NCBI Taxonomy" id="2496639"/>
    <lineage>
        <taxon>Bacteria</taxon>
        <taxon>Pseudomonadati</taxon>
        <taxon>Pseudomonadota</taxon>
        <taxon>Alphaproteobacteria</taxon>
        <taxon>Rhodospirillales</taxon>
        <taxon>Azospirillaceae</taxon>
        <taxon>Azospirillum</taxon>
    </lineage>
</organism>
<evidence type="ECO:0000313" key="7">
    <source>
        <dbReference type="EMBL" id="RTR19836.1"/>
    </source>
</evidence>
<dbReference type="GO" id="GO:0008270">
    <property type="term" value="F:zinc ion binding"/>
    <property type="evidence" value="ECO:0007669"/>
    <property type="project" value="InterPro"/>
</dbReference>
<dbReference type="InterPro" id="IPR001506">
    <property type="entry name" value="Peptidase_M12A"/>
</dbReference>
<keyword evidence="7" id="KW-0482">Metalloprotease</keyword>
<keyword evidence="1 7" id="KW-0645">Protease</keyword>